<accession>A0A553HT13</accession>
<dbReference type="OrthoDB" id="5131368at2759"/>
<evidence type="ECO:0000259" key="2">
    <source>
        <dbReference type="Pfam" id="PF09995"/>
    </source>
</evidence>
<organism evidence="3 4">
    <name type="scientific">Xylaria flabelliformis</name>
    <dbReference type="NCBI Taxonomy" id="2512241"/>
    <lineage>
        <taxon>Eukaryota</taxon>
        <taxon>Fungi</taxon>
        <taxon>Dikarya</taxon>
        <taxon>Ascomycota</taxon>
        <taxon>Pezizomycotina</taxon>
        <taxon>Sordariomycetes</taxon>
        <taxon>Xylariomycetidae</taxon>
        <taxon>Xylariales</taxon>
        <taxon>Xylariaceae</taxon>
        <taxon>Xylaria</taxon>
    </lineage>
</organism>
<evidence type="ECO:0000313" key="3">
    <source>
        <dbReference type="EMBL" id="TRX91071.1"/>
    </source>
</evidence>
<dbReference type="PANTHER" id="PTHR36151">
    <property type="entry name" value="BLR2777 PROTEIN"/>
    <property type="match status" value="1"/>
</dbReference>
<dbReference type="GO" id="GO:0016491">
    <property type="term" value="F:oxidoreductase activity"/>
    <property type="evidence" value="ECO:0007669"/>
    <property type="project" value="InterPro"/>
</dbReference>
<protein>
    <recommendedName>
        <fullName evidence="2">ER-bound oxygenase mpaB/mpaB'/Rubber oxygenase catalytic domain-containing protein</fullName>
    </recommendedName>
</protein>
<evidence type="ECO:0000313" key="4">
    <source>
        <dbReference type="Proteomes" id="UP000319160"/>
    </source>
</evidence>
<dbReference type="Pfam" id="PF09995">
    <property type="entry name" value="MPAB_Lcp_cat"/>
    <property type="match status" value="1"/>
</dbReference>
<evidence type="ECO:0000256" key="1">
    <source>
        <dbReference type="SAM" id="MobiDB-lite"/>
    </source>
</evidence>
<dbReference type="STRING" id="2512241.A0A553HT13"/>
<reference evidence="4" key="1">
    <citation type="submission" date="2019-06" db="EMBL/GenBank/DDBJ databases">
        <title>Draft genome sequence of the griseofulvin-producing fungus Xylaria cubensis strain G536.</title>
        <authorList>
            <person name="Mead M.E."/>
            <person name="Raja H.A."/>
            <person name="Steenwyk J.L."/>
            <person name="Knowles S.L."/>
            <person name="Oberlies N.H."/>
            <person name="Rokas A."/>
        </authorList>
    </citation>
    <scope>NUCLEOTIDE SEQUENCE [LARGE SCALE GENOMIC DNA]</scope>
    <source>
        <strain evidence="4">G536</strain>
    </source>
</reference>
<feature type="compositionally biased region" description="Polar residues" evidence="1">
    <location>
        <begin position="1"/>
        <end position="19"/>
    </location>
</feature>
<dbReference type="EMBL" id="VFLP01000049">
    <property type="protein sequence ID" value="TRX91071.1"/>
    <property type="molecule type" value="Genomic_DNA"/>
</dbReference>
<sequence length="309" mass="36081">MTLVTTTNINMSTRCSSSPADDEKPLSRAVSKEYLLSPNFTPKYMTLILQESILLLAGAAAILLQLAEPDIAAGVSKHSNFVYRVLDRLRTTMTFMYGMVYGTPEERKMIMDMITKIHSRVSGTLKEGQNRGKPYSALDPELQMWVAATLYATGIDLYQRVWGKIKDEQVQDNIYFEYSIFACSLQVPEEMWPASRKDFWKYWDHKIATVEVTQQAKKVCNEIMYLRHIPVYLRILLPIIRVCTSAFLPGRIRKEYGLDSHYWTYKIVEWLIKALYRPLPLRIRSFLVRFYLRDMRMRLASRKKIFEKA</sequence>
<comment type="caution">
    <text evidence="3">The sequence shown here is derived from an EMBL/GenBank/DDBJ whole genome shotgun (WGS) entry which is preliminary data.</text>
</comment>
<name>A0A553HT13_9PEZI</name>
<keyword evidence="4" id="KW-1185">Reference proteome</keyword>
<dbReference type="AlphaFoldDB" id="A0A553HT13"/>
<dbReference type="InterPro" id="IPR018713">
    <property type="entry name" value="MPAB/Lcp_cat_dom"/>
</dbReference>
<dbReference type="PANTHER" id="PTHR36151:SF3">
    <property type="entry name" value="ER-BOUND OXYGENASE MPAB_MPAB'_RUBBER OXYGENASE CATALYTIC DOMAIN-CONTAINING PROTEIN"/>
    <property type="match status" value="1"/>
</dbReference>
<dbReference type="Proteomes" id="UP000319160">
    <property type="component" value="Unassembled WGS sequence"/>
</dbReference>
<proteinExistence type="predicted"/>
<feature type="region of interest" description="Disordered" evidence="1">
    <location>
        <begin position="1"/>
        <end position="24"/>
    </location>
</feature>
<feature type="domain" description="ER-bound oxygenase mpaB/mpaB'/Rubber oxygenase catalytic" evidence="2">
    <location>
        <begin position="48"/>
        <end position="263"/>
    </location>
</feature>
<gene>
    <name evidence="3" type="ORF">FHL15_008053</name>
</gene>